<dbReference type="EMBL" id="QEAO01000005">
    <property type="protein sequence ID" value="TPX36238.1"/>
    <property type="molecule type" value="Genomic_DNA"/>
</dbReference>
<feature type="region of interest" description="Disordered" evidence="7">
    <location>
        <begin position="120"/>
        <end position="164"/>
    </location>
</feature>
<reference evidence="10 11" key="1">
    <citation type="journal article" date="2019" name="Sci. Rep.">
        <title>Comparative genomics of chytrid fungi reveal insights into the obligate biotrophic and pathogenic lifestyle of Synchytrium endobioticum.</title>
        <authorList>
            <person name="van de Vossenberg B.T.L.H."/>
            <person name="Warris S."/>
            <person name="Nguyen H.D.T."/>
            <person name="van Gent-Pelzer M.P.E."/>
            <person name="Joly D.L."/>
            <person name="van de Geest H.C."/>
            <person name="Bonants P.J.M."/>
            <person name="Smith D.S."/>
            <person name="Levesque C.A."/>
            <person name="van der Lee T.A.J."/>
        </authorList>
    </citation>
    <scope>NUCLEOTIDE SEQUENCE [LARGE SCALE GENOMIC DNA]</scope>
    <source>
        <strain evidence="10 11">JEL517</strain>
    </source>
</reference>
<keyword evidence="5 8" id="KW-1133">Transmembrane helix</keyword>
<dbReference type="GO" id="GO:0035091">
    <property type="term" value="F:phosphatidylinositol binding"/>
    <property type="evidence" value="ECO:0007669"/>
    <property type="project" value="InterPro"/>
</dbReference>
<feature type="region of interest" description="Disordered" evidence="7">
    <location>
        <begin position="194"/>
        <end position="236"/>
    </location>
</feature>
<feature type="region of interest" description="Disordered" evidence="7">
    <location>
        <begin position="367"/>
        <end position="386"/>
    </location>
</feature>
<dbReference type="InterPro" id="IPR036028">
    <property type="entry name" value="SH3-like_dom_sf"/>
</dbReference>
<dbReference type="SUPFAM" id="SSF103473">
    <property type="entry name" value="MFS general substrate transporter"/>
    <property type="match status" value="1"/>
</dbReference>
<feature type="transmembrane region" description="Helical" evidence="8">
    <location>
        <begin position="608"/>
        <end position="631"/>
    </location>
</feature>
<dbReference type="AlphaFoldDB" id="A0A507CA70"/>
<dbReference type="PANTHER" id="PTHR43791:SF36">
    <property type="entry name" value="TRANSPORTER, PUTATIVE (AFU_ORTHOLOGUE AFUA_6G08340)-RELATED"/>
    <property type="match status" value="1"/>
</dbReference>
<organism evidence="10 11">
    <name type="scientific">Synchytrium microbalum</name>
    <dbReference type="NCBI Taxonomy" id="1806994"/>
    <lineage>
        <taxon>Eukaryota</taxon>
        <taxon>Fungi</taxon>
        <taxon>Fungi incertae sedis</taxon>
        <taxon>Chytridiomycota</taxon>
        <taxon>Chytridiomycota incertae sedis</taxon>
        <taxon>Chytridiomycetes</taxon>
        <taxon>Synchytriales</taxon>
        <taxon>Synchytriaceae</taxon>
        <taxon>Synchytrium</taxon>
    </lineage>
</organism>
<evidence type="ECO:0000256" key="1">
    <source>
        <dbReference type="ARBA" id="ARBA00004141"/>
    </source>
</evidence>
<dbReference type="Proteomes" id="UP000319731">
    <property type="component" value="Unassembled WGS sequence"/>
</dbReference>
<dbReference type="Pfam" id="PF07690">
    <property type="entry name" value="MFS_1"/>
    <property type="match status" value="1"/>
</dbReference>
<protein>
    <recommendedName>
        <fullName evidence="9">PX domain-containing protein</fullName>
    </recommendedName>
</protein>
<evidence type="ECO:0000256" key="8">
    <source>
        <dbReference type="SAM" id="Phobius"/>
    </source>
</evidence>
<dbReference type="Pfam" id="PF00787">
    <property type="entry name" value="PX"/>
    <property type="match status" value="1"/>
</dbReference>
<dbReference type="PROSITE" id="PS50195">
    <property type="entry name" value="PX"/>
    <property type="match status" value="1"/>
</dbReference>
<feature type="transmembrane region" description="Helical" evidence="8">
    <location>
        <begin position="574"/>
        <end position="596"/>
    </location>
</feature>
<evidence type="ECO:0000259" key="9">
    <source>
        <dbReference type="PROSITE" id="PS50195"/>
    </source>
</evidence>
<feature type="transmembrane region" description="Helical" evidence="8">
    <location>
        <begin position="870"/>
        <end position="889"/>
    </location>
</feature>
<dbReference type="SUPFAM" id="SSF64268">
    <property type="entry name" value="PX domain"/>
    <property type="match status" value="1"/>
</dbReference>
<feature type="transmembrane region" description="Helical" evidence="8">
    <location>
        <begin position="773"/>
        <end position="789"/>
    </location>
</feature>
<dbReference type="InterPro" id="IPR001452">
    <property type="entry name" value="SH3_domain"/>
</dbReference>
<dbReference type="SMART" id="SM00312">
    <property type="entry name" value="PX"/>
    <property type="match status" value="1"/>
</dbReference>
<dbReference type="FunFam" id="1.20.1250.20:FF:000018">
    <property type="entry name" value="MFS transporter permease"/>
    <property type="match status" value="1"/>
</dbReference>
<dbReference type="Gene3D" id="3.30.1520.10">
    <property type="entry name" value="Phox-like domain"/>
    <property type="match status" value="1"/>
</dbReference>
<dbReference type="RefSeq" id="XP_031026551.1">
    <property type="nucleotide sequence ID" value="XM_031167511.1"/>
</dbReference>
<evidence type="ECO:0000256" key="5">
    <source>
        <dbReference type="ARBA" id="ARBA00022989"/>
    </source>
</evidence>
<feature type="transmembrane region" description="Helical" evidence="8">
    <location>
        <begin position="844"/>
        <end position="864"/>
    </location>
</feature>
<keyword evidence="11" id="KW-1185">Reference proteome</keyword>
<evidence type="ECO:0000313" key="11">
    <source>
        <dbReference type="Proteomes" id="UP000319731"/>
    </source>
</evidence>
<feature type="domain" description="PX" evidence="9">
    <location>
        <begin position="229"/>
        <end position="367"/>
    </location>
</feature>
<dbReference type="InterPro" id="IPR001683">
    <property type="entry name" value="PX_dom"/>
</dbReference>
<evidence type="ECO:0000256" key="6">
    <source>
        <dbReference type="ARBA" id="ARBA00023136"/>
    </source>
</evidence>
<dbReference type="OrthoDB" id="1935484at2759"/>
<evidence type="ECO:0000313" key="10">
    <source>
        <dbReference type="EMBL" id="TPX36238.1"/>
    </source>
</evidence>
<dbReference type="GO" id="GO:0016020">
    <property type="term" value="C:membrane"/>
    <property type="evidence" value="ECO:0007669"/>
    <property type="project" value="UniProtKB-SubCell"/>
</dbReference>
<feature type="compositionally biased region" description="Low complexity" evidence="7">
    <location>
        <begin position="206"/>
        <end position="227"/>
    </location>
</feature>
<feature type="transmembrane region" description="Helical" evidence="8">
    <location>
        <begin position="709"/>
        <end position="731"/>
    </location>
</feature>
<dbReference type="Gene3D" id="1.20.1250.20">
    <property type="entry name" value="MFS general substrate transporter like domains"/>
    <property type="match status" value="2"/>
</dbReference>
<dbReference type="Pfam" id="PF07653">
    <property type="entry name" value="SH3_2"/>
    <property type="match status" value="1"/>
</dbReference>
<accession>A0A507CA70</accession>
<feature type="transmembrane region" description="Helical" evidence="8">
    <location>
        <begin position="809"/>
        <end position="832"/>
    </location>
</feature>
<name>A0A507CA70_9FUNG</name>
<keyword evidence="3" id="KW-0813">Transport</keyword>
<comment type="caution">
    <text evidence="10">The sequence shown here is derived from an EMBL/GenBank/DDBJ whole genome shotgun (WGS) entry which is preliminary data.</text>
</comment>
<evidence type="ECO:0000256" key="2">
    <source>
        <dbReference type="ARBA" id="ARBA00022443"/>
    </source>
</evidence>
<dbReference type="InterPro" id="IPR036871">
    <property type="entry name" value="PX_dom_sf"/>
</dbReference>
<sequence length="973" mass="107590">MTSSKEVQWPPARTISRDASIRHSLLLDQGNKPVPTLEVEDVRPSSYESIVKKPIYRIKVVEDWIPEYTEELNVKAGDIFEVVDQTSFYYEVIGVDPKAPKHGFIPSNIAVIERDYAYPENSNPHDAGQARRADSGYISASRSKSPSPQPHTTHRAGSNESLTRKAAIPAFPSIPTLSDSVSSLTTTEASIPTLSDSIHLNPPSPKSATTSPTVPALSSMPVKRNPSSPKPPPTVPLPPLPLTLPRTPMCYASIIGHEVQDQIYKCEFLGLHGISRLVLSRSFEDFWNLQMSLSSNFPSEFGRRTEPRTIPFLPLPAAHESTEVSEDIVLSRREALSTYLYELVRLPAKVVQSKAVTYFLALRAGDEEGGEPAGQHAKEGDDAQKVQPTSVKVKLIDDEDILALKIPLDIDYPELMKQIVARVGAERVKNGVCYKDEIGRDITLVGEQDLSLLLRTNKNRIILKVFSAPYEPTAHMDEDRKSADLGEQTLTPPSEMTLPQYVPLAKSDDFEKAIVNPAVEEAVVKKIDWKLLPWLIICYIFSIIDRTNLGNAKIANSETGDSLAQSLGLTGTQFNTAVAVFFITYCLFEIPSNLLLRYGPSAHFTRIMFLWGICAMSFAAVKNFAGLLVARLVLGMLEAANKGYSQAKRDFYPGFYPGIGYYISFWYTSEERATRLAIISIAGSLSGAFGGLLASCISFMNGIGGLKGWQWLFIFEGIPSVLLGIATFWVLPDFPQTAKFLTDSERKVAVSRLPVDAPSMESPHFRWSELREILLDPIWWLWVFAYFLMNNANNGQGYFSPTIIQNMGFQSYVAQLLTIPTNLFGFGVTLFWSYHSDKTKERGLHIITGIVSMAIGYLILATTSTVGARYFAVFLTTSVNIAIIPFFAWRLDTAKGTTASGVAIAGVVGLGNLGGITSPYLFPDSSAPRFLPGCWILFSVLVLDIPIILFLKHYYDKKKLASQNDVEMVQKSA</sequence>
<keyword evidence="2" id="KW-0728">SH3 domain</keyword>
<dbReference type="InterPro" id="IPR036259">
    <property type="entry name" value="MFS_trans_sf"/>
</dbReference>
<dbReference type="FunFam" id="1.20.1250.20:FF:000013">
    <property type="entry name" value="MFS general substrate transporter"/>
    <property type="match status" value="1"/>
</dbReference>
<feature type="transmembrane region" description="Helical" evidence="8">
    <location>
        <begin position="676"/>
        <end position="703"/>
    </location>
</feature>
<dbReference type="InterPro" id="IPR011701">
    <property type="entry name" value="MFS"/>
</dbReference>
<comment type="subcellular location">
    <subcellularLocation>
        <location evidence="1">Membrane</location>
        <topology evidence="1">Multi-pass membrane protein</topology>
    </subcellularLocation>
</comment>
<feature type="transmembrane region" description="Helical" evidence="8">
    <location>
        <begin position="901"/>
        <end position="923"/>
    </location>
</feature>
<proteinExistence type="predicted"/>
<keyword evidence="6 8" id="KW-0472">Membrane</keyword>
<dbReference type="GeneID" id="42002808"/>
<dbReference type="STRING" id="1806994.A0A507CA70"/>
<feature type="transmembrane region" description="Helical" evidence="8">
    <location>
        <begin position="929"/>
        <end position="951"/>
    </location>
</feature>
<evidence type="ECO:0000256" key="3">
    <source>
        <dbReference type="ARBA" id="ARBA00022448"/>
    </source>
</evidence>
<evidence type="ECO:0000256" key="4">
    <source>
        <dbReference type="ARBA" id="ARBA00022692"/>
    </source>
</evidence>
<dbReference type="SUPFAM" id="SSF54277">
    <property type="entry name" value="CAD &amp; PB1 domains"/>
    <property type="match status" value="1"/>
</dbReference>
<dbReference type="PANTHER" id="PTHR43791">
    <property type="entry name" value="PERMEASE-RELATED"/>
    <property type="match status" value="1"/>
</dbReference>
<dbReference type="GO" id="GO:0022857">
    <property type="term" value="F:transmembrane transporter activity"/>
    <property type="evidence" value="ECO:0007669"/>
    <property type="project" value="InterPro"/>
</dbReference>
<feature type="transmembrane region" description="Helical" evidence="8">
    <location>
        <begin position="651"/>
        <end position="669"/>
    </location>
</feature>
<evidence type="ECO:0000256" key="7">
    <source>
        <dbReference type="SAM" id="MobiDB-lite"/>
    </source>
</evidence>
<gene>
    <name evidence="10" type="ORF">SmJEL517_g01583</name>
</gene>
<keyword evidence="4 8" id="KW-0812">Transmembrane</keyword>
<dbReference type="Gene3D" id="3.10.20.90">
    <property type="entry name" value="Phosphatidylinositol 3-kinase Catalytic Subunit, Chain A, domain 1"/>
    <property type="match status" value="1"/>
</dbReference>
<dbReference type="SUPFAM" id="SSF50044">
    <property type="entry name" value="SH3-domain"/>
    <property type="match status" value="1"/>
</dbReference>